<proteinExistence type="predicted"/>
<accession>A0A8C6KDR5</accession>
<dbReference type="CDD" id="cd01650">
    <property type="entry name" value="RT_nLTR_like"/>
    <property type="match status" value="1"/>
</dbReference>
<dbReference type="InterPro" id="IPR043502">
    <property type="entry name" value="DNA/RNA_pol_sf"/>
</dbReference>
<dbReference type="Ensembl" id="ENSNFUT00015002988.1">
    <property type="protein sequence ID" value="ENSNFUP00015002811.1"/>
    <property type="gene ID" value="ENSNFUG00015001425.1"/>
</dbReference>
<dbReference type="Pfam" id="PF00078">
    <property type="entry name" value="RVT_1"/>
    <property type="match status" value="1"/>
</dbReference>
<dbReference type="PROSITE" id="PS50878">
    <property type="entry name" value="RT_POL"/>
    <property type="match status" value="1"/>
</dbReference>
<dbReference type="AlphaFoldDB" id="A0A8C6KDR5"/>
<organism evidence="2 3">
    <name type="scientific">Nothobranchius furzeri</name>
    <name type="common">Turquoise killifish</name>
    <dbReference type="NCBI Taxonomy" id="105023"/>
    <lineage>
        <taxon>Eukaryota</taxon>
        <taxon>Metazoa</taxon>
        <taxon>Chordata</taxon>
        <taxon>Craniata</taxon>
        <taxon>Vertebrata</taxon>
        <taxon>Euteleostomi</taxon>
        <taxon>Actinopterygii</taxon>
        <taxon>Neopterygii</taxon>
        <taxon>Teleostei</taxon>
        <taxon>Neoteleostei</taxon>
        <taxon>Acanthomorphata</taxon>
        <taxon>Ovalentaria</taxon>
        <taxon>Atherinomorphae</taxon>
        <taxon>Cyprinodontiformes</taxon>
        <taxon>Nothobranchiidae</taxon>
        <taxon>Nothobranchius</taxon>
    </lineage>
</organism>
<keyword evidence="3" id="KW-1185">Reference proteome</keyword>
<name>A0A8C6KDR5_NOTFU</name>
<reference evidence="2" key="2">
    <citation type="submission" date="2025-08" db="UniProtKB">
        <authorList>
            <consortium name="Ensembl"/>
        </authorList>
    </citation>
    <scope>IDENTIFICATION</scope>
</reference>
<sequence length="701" mass="78396">MFRSSFHPKKLTIPVTPTSFEFIAFEVDFSPPLLFILCYRPPKYNSNFLSKFSDLLTAFLPKYDRGIILGDFIIHVCCPDKHLVGGILDILDCFGLQQQVQSPTHSGSHILDLVLSFGICIFDLIVDSACISNHSPIIFNICGLTPPSTRQHNQHLTRIISPFTTNLLASSLATTLSTSQPDSTYVGVEELLTSFNSTCSTVLNAVAPLKSRHKKTVADPWLNEETHALRCQCRVCERRWRKDKWQISYQLFKDSLTRYQKAVRTARNRYFANIITRHKNDQKKLYSVLTSALSLRESPNSSPSTGALCNEFQNFFLHKIQEIRTGFSYSGWVTCVEPHCPPSFSCFAHVTLSSLVDLILAMKPSGSPEDSLPPRLLHNVLPEVAPAVLDIVNSSFSSGVFPAAFKNAVVQPLLKKPGLDQSDCANYHPISKLPFISKVAEKLAIMQLNSHLDDNRLLDPFQSGFRRNYSTESAHIRVLNVILILTDSGSHVLLLLLDLIVAFNTVDLTILLHRLEFWVGVTSTALEWFKPYLNGRCFSVHVGDCSSPNAPLPWGVPQGSILGPLVFSIYILPLGKILANLGVNYHFYADDCQIYLQINQQHSFSIMSECLSQVRYWLSQNCLKLNDSKSDAILFSPTNINGALDVSTLPLNLKSCATSLDVKLDSDLSMSSQVKATVKSCFFQLRRVTRLKSILKCPDLE</sequence>
<evidence type="ECO:0000313" key="3">
    <source>
        <dbReference type="Proteomes" id="UP000694548"/>
    </source>
</evidence>
<dbReference type="Proteomes" id="UP000694548">
    <property type="component" value="Chromosome sgr04"/>
</dbReference>
<evidence type="ECO:0000259" key="1">
    <source>
        <dbReference type="PROSITE" id="PS50878"/>
    </source>
</evidence>
<evidence type="ECO:0000313" key="2">
    <source>
        <dbReference type="Ensembl" id="ENSNFUP00015002811.1"/>
    </source>
</evidence>
<dbReference type="InterPro" id="IPR000477">
    <property type="entry name" value="RT_dom"/>
</dbReference>
<dbReference type="SUPFAM" id="SSF56672">
    <property type="entry name" value="DNA/RNA polymerases"/>
    <property type="match status" value="1"/>
</dbReference>
<feature type="domain" description="Reverse transcriptase" evidence="1">
    <location>
        <begin position="394"/>
        <end position="645"/>
    </location>
</feature>
<protein>
    <recommendedName>
        <fullName evidence="1">Reverse transcriptase domain-containing protein</fullName>
    </recommendedName>
</protein>
<dbReference type="PANTHER" id="PTHR33332">
    <property type="entry name" value="REVERSE TRANSCRIPTASE DOMAIN-CONTAINING PROTEIN"/>
    <property type="match status" value="1"/>
</dbReference>
<reference evidence="2" key="3">
    <citation type="submission" date="2025-09" db="UniProtKB">
        <authorList>
            <consortium name="Ensembl"/>
        </authorList>
    </citation>
    <scope>IDENTIFICATION</scope>
</reference>
<reference evidence="2" key="1">
    <citation type="submission" date="2014-08" db="EMBL/GenBank/DDBJ databases">
        <authorList>
            <person name="Senf B."/>
            <person name="Petzold A."/>
            <person name="Downie B.R."/>
            <person name="Koch P."/>
            <person name="Platzer M."/>
        </authorList>
    </citation>
    <scope>NUCLEOTIDE SEQUENCE [LARGE SCALE GENOMIC DNA]</scope>
    <source>
        <strain evidence="2">GRZ</strain>
    </source>
</reference>
<dbReference type="GeneTree" id="ENSGT01150000286909"/>